<organism evidence="2 3">
    <name type="scientific">Penicillium canescens</name>
    <dbReference type="NCBI Taxonomy" id="5083"/>
    <lineage>
        <taxon>Eukaryota</taxon>
        <taxon>Fungi</taxon>
        <taxon>Dikarya</taxon>
        <taxon>Ascomycota</taxon>
        <taxon>Pezizomycotina</taxon>
        <taxon>Eurotiomycetes</taxon>
        <taxon>Eurotiomycetidae</taxon>
        <taxon>Eurotiales</taxon>
        <taxon>Aspergillaceae</taxon>
        <taxon>Penicillium</taxon>
    </lineage>
</organism>
<reference evidence="2" key="2">
    <citation type="submission" date="2023-01" db="EMBL/GenBank/DDBJ databases">
        <authorList>
            <person name="Petersen C."/>
        </authorList>
    </citation>
    <scope>NUCLEOTIDE SEQUENCE</scope>
    <source>
        <strain evidence="2">IBT 15450</strain>
    </source>
</reference>
<proteinExistence type="predicted"/>
<keyword evidence="3" id="KW-1185">Reference proteome</keyword>
<dbReference type="AlphaFoldDB" id="A0AAD6N820"/>
<keyword evidence="1" id="KW-0732">Signal</keyword>
<evidence type="ECO:0000313" key="2">
    <source>
        <dbReference type="EMBL" id="KAJ6039069.1"/>
    </source>
</evidence>
<dbReference type="EMBL" id="JAQJZL010000006">
    <property type="protein sequence ID" value="KAJ6039069.1"/>
    <property type="molecule type" value="Genomic_DNA"/>
</dbReference>
<name>A0AAD6N820_PENCN</name>
<dbReference type="Proteomes" id="UP001219568">
    <property type="component" value="Unassembled WGS sequence"/>
</dbReference>
<accession>A0AAD6N820</accession>
<feature type="signal peptide" evidence="1">
    <location>
        <begin position="1"/>
        <end position="16"/>
    </location>
</feature>
<reference evidence="2" key="1">
    <citation type="journal article" date="2023" name="IMA Fungus">
        <title>Comparative genomic study of the Penicillium genus elucidates a diverse pangenome and 15 lateral gene transfer events.</title>
        <authorList>
            <person name="Petersen C."/>
            <person name="Sorensen T."/>
            <person name="Nielsen M.R."/>
            <person name="Sondergaard T.E."/>
            <person name="Sorensen J.L."/>
            <person name="Fitzpatrick D.A."/>
            <person name="Frisvad J.C."/>
            <person name="Nielsen K.L."/>
        </authorList>
    </citation>
    <scope>NUCLEOTIDE SEQUENCE</scope>
    <source>
        <strain evidence="2">IBT 15450</strain>
    </source>
</reference>
<protein>
    <submittedName>
        <fullName evidence="2">Uncharacterized protein</fullName>
    </submittedName>
</protein>
<sequence length="84" mass="9211">MQLRALFISLAMAASAFPLVSINSEDPNAWNVDIAKRGDQLLTSTETADHVNESEAPLSIENRETASIDIARRTDLTKVLGYHV</sequence>
<comment type="caution">
    <text evidence="2">The sequence shown here is derived from an EMBL/GenBank/DDBJ whole genome shotgun (WGS) entry which is preliminary data.</text>
</comment>
<evidence type="ECO:0000256" key="1">
    <source>
        <dbReference type="SAM" id="SignalP"/>
    </source>
</evidence>
<gene>
    <name evidence="2" type="ORF">N7460_007101</name>
</gene>
<feature type="chain" id="PRO_5042018301" evidence="1">
    <location>
        <begin position="17"/>
        <end position="84"/>
    </location>
</feature>
<evidence type="ECO:0000313" key="3">
    <source>
        <dbReference type="Proteomes" id="UP001219568"/>
    </source>
</evidence>